<protein>
    <submittedName>
        <fullName evidence="6">Substrate-binding domain-containing protein</fullName>
    </submittedName>
</protein>
<dbReference type="InterPro" id="IPR028082">
    <property type="entry name" value="Peripla_BP_I"/>
</dbReference>
<dbReference type="Proteomes" id="UP000472755">
    <property type="component" value="Unassembled WGS sequence"/>
</dbReference>
<dbReference type="PANTHER" id="PTHR46847">
    <property type="entry name" value="D-ALLOSE-BINDING PERIPLASMIC PROTEIN-RELATED"/>
    <property type="match status" value="1"/>
</dbReference>
<dbReference type="Gene3D" id="3.40.50.2300">
    <property type="match status" value="2"/>
</dbReference>
<dbReference type="SUPFAM" id="SSF53822">
    <property type="entry name" value="Periplasmic binding protein-like I"/>
    <property type="match status" value="1"/>
</dbReference>
<dbReference type="InterPro" id="IPR025997">
    <property type="entry name" value="SBP_2_dom"/>
</dbReference>
<feature type="signal peptide" evidence="4">
    <location>
        <begin position="1"/>
        <end position="21"/>
    </location>
</feature>
<sequence length="331" mass="34946">MRKVIALVMTLCMILVLCACGQQTAPAVESTVAAENKAANTTGAYNIWVCDKSAVHQYHRTLKLGCEAAAKDLGVSLTYDAPAVSGDAAAQLDMFATAVAAKPDAICIGAIDQEAVVATMQKAKDAGIPIFCYDNGVNSDIPVTTLATNDIDATRTLAEKIGEGCGGEGGVLVIGHDQTSKNGVERTDGFIDALGELYPNMEILDVQYSNDAAVVTEIAKSMITTYPDAAVIYGTCDNVINGILNAVSELGVEGKIKVIGYDSGKQQTDAVRVGTIFGSITQAPYSQGYDIVNYAVDYLNGKDIPASINATYYFYNAQNIDDPEIAQCLYD</sequence>
<dbReference type="PANTHER" id="PTHR46847:SF1">
    <property type="entry name" value="D-ALLOSE-BINDING PERIPLASMIC PROTEIN-RELATED"/>
    <property type="match status" value="1"/>
</dbReference>
<feature type="chain" id="PRO_5039190199" evidence="4">
    <location>
        <begin position="22"/>
        <end position="331"/>
    </location>
</feature>
<dbReference type="GO" id="GO:0030313">
    <property type="term" value="C:cell envelope"/>
    <property type="evidence" value="ECO:0007669"/>
    <property type="project" value="UniProtKB-SubCell"/>
</dbReference>
<feature type="domain" description="Periplasmic binding protein" evidence="5">
    <location>
        <begin position="52"/>
        <end position="303"/>
    </location>
</feature>
<reference evidence="6 7" key="1">
    <citation type="journal article" date="2019" name="Nat. Med.">
        <title>A library of human gut bacterial isolates paired with longitudinal multiomics data enables mechanistic microbiome research.</title>
        <authorList>
            <person name="Poyet M."/>
            <person name="Groussin M."/>
            <person name="Gibbons S.M."/>
            <person name="Avila-Pacheco J."/>
            <person name="Jiang X."/>
            <person name="Kearney S.M."/>
            <person name="Perrotta A.R."/>
            <person name="Berdy B."/>
            <person name="Zhao S."/>
            <person name="Lieberman T.D."/>
            <person name="Swanson P.K."/>
            <person name="Smith M."/>
            <person name="Roesemann S."/>
            <person name="Alexander J.E."/>
            <person name="Rich S.A."/>
            <person name="Livny J."/>
            <person name="Vlamakis H."/>
            <person name="Clish C."/>
            <person name="Bullock K."/>
            <person name="Deik A."/>
            <person name="Scott J."/>
            <person name="Pierce K.A."/>
            <person name="Xavier R.J."/>
            <person name="Alm E.J."/>
        </authorList>
    </citation>
    <scope>NUCLEOTIDE SEQUENCE [LARGE SCALE GENOMIC DNA]</scope>
    <source>
        <strain evidence="6 7">BIOML-A4</strain>
    </source>
</reference>
<dbReference type="EMBL" id="WMZU01000050">
    <property type="protein sequence ID" value="MTS29106.1"/>
    <property type="molecule type" value="Genomic_DNA"/>
</dbReference>
<dbReference type="GO" id="GO:0030246">
    <property type="term" value="F:carbohydrate binding"/>
    <property type="evidence" value="ECO:0007669"/>
    <property type="project" value="UniProtKB-ARBA"/>
</dbReference>
<comment type="subcellular location">
    <subcellularLocation>
        <location evidence="1">Cell envelope</location>
    </subcellularLocation>
</comment>
<name>A0A6L6LWF6_9FIRM</name>
<proteinExistence type="inferred from homology"/>
<evidence type="ECO:0000256" key="4">
    <source>
        <dbReference type="SAM" id="SignalP"/>
    </source>
</evidence>
<evidence type="ECO:0000256" key="2">
    <source>
        <dbReference type="ARBA" id="ARBA00007639"/>
    </source>
</evidence>
<comment type="similarity">
    <text evidence="2">Belongs to the bacterial solute-binding protein 2 family.</text>
</comment>
<organism evidence="6 7">
    <name type="scientific">Ruthenibacterium lactatiformans</name>
    <dbReference type="NCBI Taxonomy" id="1550024"/>
    <lineage>
        <taxon>Bacteria</taxon>
        <taxon>Bacillati</taxon>
        <taxon>Bacillota</taxon>
        <taxon>Clostridia</taxon>
        <taxon>Eubacteriales</taxon>
        <taxon>Oscillospiraceae</taxon>
        <taxon>Ruthenibacterium</taxon>
    </lineage>
</organism>
<accession>A0A6L6LWF6</accession>
<comment type="caution">
    <text evidence="6">The sequence shown here is derived from an EMBL/GenBank/DDBJ whole genome shotgun (WGS) entry which is preliminary data.</text>
</comment>
<dbReference type="RefSeq" id="WP_119972834.1">
    <property type="nucleotide sequence ID" value="NZ_CAUWGP010000064.1"/>
</dbReference>
<evidence type="ECO:0000256" key="1">
    <source>
        <dbReference type="ARBA" id="ARBA00004196"/>
    </source>
</evidence>
<gene>
    <name evidence="6" type="ORF">GMD59_17745</name>
</gene>
<evidence type="ECO:0000313" key="7">
    <source>
        <dbReference type="Proteomes" id="UP000472755"/>
    </source>
</evidence>
<dbReference type="AlphaFoldDB" id="A0A6L6LWF6"/>
<evidence type="ECO:0000259" key="5">
    <source>
        <dbReference type="Pfam" id="PF13407"/>
    </source>
</evidence>
<keyword evidence="3 4" id="KW-0732">Signal</keyword>
<dbReference type="PROSITE" id="PS51257">
    <property type="entry name" value="PROKAR_LIPOPROTEIN"/>
    <property type="match status" value="1"/>
</dbReference>
<evidence type="ECO:0000313" key="6">
    <source>
        <dbReference type="EMBL" id="MTS29106.1"/>
    </source>
</evidence>
<dbReference type="Pfam" id="PF13407">
    <property type="entry name" value="Peripla_BP_4"/>
    <property type="match status" value="1"/>
</dbReference>
<evidence type="ECO:0000256" key="3">
    <source>
        <dbReference type="ARBA" id="ARBA00022729"/>
    </source>
</evidence>